<dbReference type="GO" id="GO:0005634">
    <property type="term" value="C:nucleus"/>
    <property type="evidence" value="ECO:0007669"/>
    <property type="project" value="TreeGrafter"/>
</dbReference>
<evidence type="ECO:0000313" key="2">
    <source>
        <dbReference type="Proteomes" id="UP001186944"/>
    </source>
</evidence>
<dbReference type="Pfam" id="PF15011">
    <property type="entry name" value="CA109-like"/>
    <property type="match status" value="1"/>
</dbReference>
<organism evidence="1 2">
    <name type="scientific">Pinctada imbricata</name>
    <name type="common">Atlantic pearl-oyster</name>
    <name type="synonym">Pinctada martensii</name>
    <dbReference type="NCBI Taxonomy" id="66713"/>
    <lineage>
        <taxon>Eukaryota</taxon>
        <taxon>Metazoa</taxon>
        <taxon>Spiralia</taxon>
        <taxon>Lophotrochozoa</taxon>
        <taxon>Mollusca</taxon>
        <taxon>Bivalvia</taxon>
        <taxon>Autobranchia</taxon>
        <taxon>Pteriomorphia</taxon>
        <taxon>Pterioida</taxon>
        <taxon>Pterioidea</taxon>
        <taxon>Pteriidae</taxon>
        <taxon>Pinctada</taxon>
    </lineage>
</organism>
<proteinExistence type="predicted"/>
<name>A0AA88XYI9_PINIB</name>
<keyword evidence="2" id="KW-1185">Reference proteome</keyword>
<sequence length="212" mass="24560">MTDVVNDHQEEDSKRNDLLRQIQKSFKVTEQCLRSWTNGLKDSDDVIANIKNLSEQYVCVRAVQPSDPVLVRMPDLRTCLLTKIAQNIDAKMACLYEKLSLLQKTCERMSKQCEYVSACHLRADLNIDMMTSSTVLCPSPAELMERLVDIEKAMWQQFWTKQYLLETFTITDDDSKTKLFKEWHQGESKMVQNVNDTLKLVSFLLEFNFSGS</sequence>
<evidence type="ECO:0000313" key="1">
    <source>
        <dbReference type="EMBL" id="KAK3094313.1"/>
    </source>
</evidence>
<protein>
    <submittedName>
        <fullName evidence="1">Uncharacterized protein</fullName>
    </submittedName>
</protein>
<dbReference type="EMBL" id="VSWD01000008">
    <property type="protein sequence ID" value="KAK3094313.1"/>
    <property type="molecule type" value="Genomic_DNA"/>
</dbReference>
<dbReference type="InterPro" id="IPR029159">
    <property type="entry name" value="CA109-like"/>
</dbReference>
<dbReference type="PANTHER" id="PTHR16234">
    <property type="entry name" value="SIMILAR TO HYPOTHETICAL PROTEIN FLJ20508"/>
    <property type="match status" value="1"/>
</dbReference>
<dbReference type="PANTHER" id="PTHR16234:SF5">
    <property type="entry name" value="AFG2-INTERACTING RIBOSOME MATURATION FACTOR"/>
    <property type="match status" value="1"/>
</dbReference>
<reference evidence="1" key="1">
    <citation type="submission" date="2019-08" db="EMBL/GenBank/DDBJ databases">
        <title>The improved chromosome-level genome for the pearl oyster Pinctada fucata martensii using PacBio sequencing and Hi-C.</title>
        <authorList>
            <person name="Zheng Z."/>
        </authorList>
    </citation>
    <scope>NUCLEOTIDE SEQUENCE</scope>
    <source>
        <strain evidence="1">ZZ-2019</strain>
        <tissue evidence="1">Adductor muscle</tissue>
    </source>
</reference>
<accession>A0AA88XYI9</accession>
<dbReference type="AlphaFoldDB" id="A0AA88XYI9"/>
<gene>
    <name evidence="1" type="ORF">FSP39_000207</name>
</gene>
<dbReference type="Proteomes" id="UP001186944">
    <property type="component" value="Unassembled WGS sequence"/>
</dbReference>
<dbReference type="GO" id="GO:0005737">
    <property type="term" value="C:cytoplasm"/>
    <property type="evidence" value="ECO:0007669"/>
    <property type="project" value="TreeGrafter"/>
</dbReference>
<comment type="caution">
    <text evidence="1">The sequence shown here is derived from an EMBL/GenBank/DDBJ whole genome shotgun (WGS) entry which is preliminary data.</text>
</comment>